<proteinExistence type="predicted"/>
<dbReference type="Gene3D" id="3.30.470.20">
    <property type="entry name" value="ATP-grasp fold, B domain"/>
    <property type="match status" value="1"/>
</dbReference>
<protein>
    <recommendedName>
        <fullName evidence="1">ATP-grasp fold RimK-type domain-containing protein</fullName>
    </recommendedName>
</protein>
<dbReference type="PANTHER" id="PTHR39217">
    <property type="match status" value="1"/>
</dbReference>
<feature type="domain" description="ATP-grasp fold RimK-type" evidence="1">
    <location>
        <begin position="181"/>
        <end position="272"/>
    </location>
</feature>
<gene>
    <name evidence="2" type="ORF">AAY42_03270</name>
</gene>
<dbReference type="EMBL" id="LCTZ01000002">
    <property type="protein sequence ID" value="KQC29025.1"/>
    <property type="molecule type" value="Genomic_DNA"/>
</dbReference>
<dbReference type="Pfam" id="PF08443">
    <property type="entry name" value="RimK"/>
    <property type="match status" value="1"/>
</dbReference>
<evidence type="ECO:0000313" key="3">
    <source>
        <dbReference type="Proteomes" id="UP000050827"/>
    </source>
</evidence>
<dbReference type="InterPro" id="IPR013651">
    <property type="entry name" value="ATP-grasp_RimK-type"/>
</dbReference>
<dbReference type="PANTHER" id="PTHR39217:SF1">
    <property type="entry name" value="GLUTATHIONE SYNTHETASE"/>
    <property type="match status" value="1"/>
</dbReference>
<reference evidence="2 3" key="1">
    <citation type="submission" date="2015-04" db="EMBL/GenBank/DDBJ databases">
        <title>Complete genome of flavobacterium.</title>
        <authorList>
            <person name="Kwon Y.M."/>
            <person name="Kim S.-J."/>
        </authorList>
    </citation>
    <scope>NUCLEOTIDE SEQUENCE [LARGE SCALE GENOMIC DNA]</scope>
    <source>
        <strain evidence="2 3">DK169</strain>
    </source>
</reference>
<dbReference type="OrthoDB" id="3373978at2"/>
<name>A0A0Q0XD07_9FLAO</name>
<dbReference type="InterPro" id="IPR053191">
    <property type="entry name" value="DcsG_Biosynth_Enzyme"/>
</dbReference>
<sequence>MTYDVVILTDRRYLNPSKQDVYEKNVLLEDELVSNALKEEGLQVARKSWDDPEFDWATTKYALFRATWDYFDRYDQFSTWFKKAATLTKFINSEKLLNWNIDKHYLRDLNENGVHIPRTLYIEPQTKTTLQKSFKKAKEIHGFVATDYVLKPCIAGGARHTYKFHESEIEKYEATFQELIAHEAMMLQEFQENIVRQGELSMMVFNGQFSHAVLKIAKPGDFRVQDDFGGSVQRHDASLEEINFALQTVKAAPELPIYARVDIFRDNDGDLALAELEIFEPELWFRLYPEAANILASSIKKQLFS</sequence>
<dbReference type="Proteomes" id="UP000050827">
    <property type="component" value="Unassembled WGS sequence"/>
</dbReference>
<dbReference type="STRING" id="346185.AAY42_03270"/>
<keyword evidence="3" id="KW-1185">Reference proteome</keyword>
<dbReference type="SUPFAM" id="SSF56059">
    <property type="entry name" value="Glutathione synthetase ATP-binding domain-like"/>
    <property type="match status" value="1"/>
</dbReference>
<dbReference type="AlphaFoldDB" id="A0A0Q0XD07"/>
<accession>A0A0Q0XD07</accession>
<organism evidence="2 3">
    <name type="scientific">Flagellimonas eckloniae</name>
    <dbReference type="NCBI Taxonomy" id="346185"/>
    <lineage>
        <taxon>Bacteria</taxon>
        <taxon>Pseudomonadati</taxon>
        <taxon>Bacteroidota</taxon>
        <taxon>Flavobacteriia</taxon>
        <taxon>Flavobacteriales</taxon>
        <taxon>Flavobacteriaceae</taxon>
        <taxon>Flagellimonas</taxon>
    </lineage>
</organism>
<comment type="caution">
    <text evidence="2">The sequence shown here is derived from an EMBL/GenBank/DDBJ whole genome shotgun (WGS) entry which is preliminary data.</text>
</comment>
<dbReference type="PATRIC" id="fig|1547436.3.peg.687"/>
<dbReference type="RefSeq" id="WP_055392574.1">
    <property type="nucleotide sequence ID" value="NZ_LCTZ01000002.1"/>
</dbReference>
<evidence type="ECO:0000259" key="1">
    <source>
        <dbReference type="Pfam" id="PF08443"/>
    </source>
</evidence>
<evidence type="ECO:0000313" key="2">
    <source>
        <dbReference type="EMBL" id="KQC29025.1"/>
    </source>
</evidence>